<feature type="region of interest" description="Disordered" evidence="1">
    <location>
        <begin position="29"/>
        <end position="250"/>
    </location>
</feature>
<evidence type="ECO:0000256" key="1">
    <source>
        <dbReference type="SAM" id="MobiDB-lite"/>
    </source>
</evidence>
<accession>A0A0F2MH09</accession>
<dbReference type="KEGG" id="ssck:SPSK_07052"/>
<feature type="compositionally biased region" description="Low complexity" evidence="1">
    <location>
        <begin position="39"/>
        <end position="61"/>
    </location>
</feature>
<evidence type="ECO:0000259" key="2">
    <source>
        <dbReference type="PROSITE" id="PS50031"/>
    </source>
</evidence>
<organism evidence="3 4">
    <name type="scientific">Sporothrix schenckii 1099-18</name>
    <dbReference type="NCBI Taxonomy" id="1397361"/>
    <lineage>
        <taxon>Eukaryota</taxon>
        <taxon>Fungi</taxon>
        <taxon>Dikarya</taxon>
        <taxon>Ascomycota</taxon>
        <taxon>Pezizomycotina</taxon>
        <taxon>Sordariomycetes</taxon>
        <taxon>Sordariomycetidae</taxon>
        <taxon>Ophiostomatales</taxon>
        <taxon>Ophiostomataceae</taxon>
        <taxon>Sporothrix</taxon>
    </lineage>
</organism>
<dbReference type="RefSeq" id="XP_016591040.1">
    <property type="nucleotide sequence ID" value="XM_016733722.1"/>
</dbReference>
<feature type="compositionally biased region" description="Polar residues" evidence="1">
    <location>
        <begin position="235"/>
        <end position="244"/>
    </location>
</feature>
<dbReference type="CDD" id="cd00052">
    <property type="entry name" value="EH"/>
    <property type="match status" value="1"/>
</dbReference>
<feature type="compositionally biased region" description="Low complexity" evidence="1">
    <location>
        <begin position="382"/>
        <end position="397"/>
    </location>
</feature>
<sequence length="860" mass="91151">MSGTAGSNGASDTAAATAAALRGASLAFGRQKKAKANSRQHLQPQQHLPLPKQQQQQRRQPSVSPSRDSTISNTQAANALLAATSAAASSRDASVSGIGTRSGERAGLSLLRPVSPGQRSMAARSNSSSSRSRSRSRGANASRAVTASSSAGDLVPLPSPGIVPPPHPAIGRTRTGGGNNDIAGGRSLAVPKSTPKPLRQPRSTSFLAATRAASQAVSPGITPNHTGQQGGRGSSVGTISATNTGGPGPVPAHLSAALLAAAASEEKRRTAAATAAANLAANASRVNDDMARYGIRIGQREHEEWAEADDEESLDSSTIAATSALVSMFEKGSSRGKEKKEPRRVKADDLSSGGTSPVRPPKLKSFTPPRSVSPVRREEALLAETPAKTPTKTPTLARNPATPRTMEPTKPSPRRPAKPLTKAISAKTTTTKTTNKDPVEQKELLNSEAKLLPMPGPSPKADASLQPQQTKPIPITKPKPRQNAGQETSSPLGKVERLETASPGTSPLRKHRLPLRELNDDDDVMGRPSPPNPSVRDSSAARSRSLTKARESPARSSSFSGRGPPPQAPPRRAATALVAQHSAGSATPLRKPAATASSVDGLASAIMAGSLAAAKHPPSSQQSVSSSMPGSRSRTPPAPPSVRSTSPTKRTGMLQTLRRERSHSDDDDYDRDGKTSGNTHYRRSHYHRDGRLRQGKHHLSHATPAVLVGGSRHKHKHHEGSRRRWREAVTERQRRRYEAVWASNRGNRGLVGMENNNNSSSTNVNDGGTIVDDAADDDETVPNVVVRDLWRRSRLPLDELAEVWDLVDETGTGRLGKAGFVVGLWLIDQRLRGRKIPARVSESVWSSARGMQGPTMQRRR</sequence>
<dbReference type="Pfam" id="PF12763">
    <property type="entry name" value="EH"/>
    <property type="match status" value="1"/>
</dbReference>
<evidence type="ECO:0000313" key="4">
    <source>
        <dbReference type="Proteomes" id="UP000033710"/>
    </source>
</evidence>
<name>A0A0F2MH09_SPOSC</name>
<dbReference type="GeneID" id="27668999"/>
<protein>
    <recommendedName>
        <fullName evidence="2">EH domain-containing protein</fullName>
    </recommendedName>
</protein>
<dbReference type="SUPFAM" id="SSF47473">
    <property type="entry name" value="EF-hand"/>
    <property type="match status" value="1"/>
</dbReference>
<feature type="compositionally biased region" description="Basic and acidic residues" evidence="1">
    <location>
        <begin position="434"/>
        <end position="445"/>
    </location>
</feature>
<reference evidence="3 4" key="2">
    <citation type="journal article" date="2015" name="Eukaryot. Cell">
        <title>Asexual propagation of a virulent clone complex in a human and feline outbreak of sporotrichosis.</title>
        <authorList>
            <person name="Teixeira Mde M."/>
            <person name="Rodrigues A.M."/>
            <person name="Tsui C.K."/>
            <person name="de Almeida L.G."/>
            <person name="Van Diepeningen A.D."/>
            <person name="van den Ende B.G."/>
            <person name="Fernandes G.F."/>
            <person name="Kano R."/>
            <person name="Hamelin R.C."/>
            <person name="Lopes-Bezerra L.M."/>
            <person name="Vasconcelos A.T."/>
            <person name="de Hoog S."/>
            <person name="de Camargo Z.P."/>
            <person name="Felipe M.S."/>
        </authorList>
    </citation>
    <scope>NUCLEOTIDE SEQUENCE [LARGE SCALE GENOMIC DNA]</scope>
    <source>
        <strain evidence="3 4">1099-18</strain>
    </source>
</reference>
<dbReference type="Gene3D" id="1.10.238.10">
    <property type="entry name" value="EF-hand"/>
    <property type="match status" value="1"/>
</dbReference>
<feature type="region of interest" description="Disordered" evidence="1">
    <location>
        <begin position="329"/>
        <end position="592"/>
    </location>
</feature>
<feature type="compositionally biased region" description="Low complexity" evidence="1">
    <location>
        <begin position="119"/>
        <end position="144"/>
    </location>
</feature>
<feature type="compositionally biased region" description="Polar residues" evidence="1">
    <location>
        <begin position="201"/>
        <end position="227"/>
    </location>
</feature>
<reference evidence="3 4" key="1">
    <citation type="journal article" date="2014" name="BMC Genomics">
        <title>Comparative genomics of the major fungal agents of human and animal Sporotrichosis: Sporothrix schenckii and Sporothrix brasiliensis.</title>
        <authorList>
            <person name="Teixeira M.M."/>
            <person name="de Almeida L.G."/>
            <person name="Kubitschek-Barreira P."/>
            <person name="Alves F.L."/>
            <person name="Kioshima E.S."/>
            <person name="Abadio A.K."/>
            <person name="Fernandes L."/>
            <person name="Derengowski L.S."/>
            <person name="Ferreira K.S."/>
            <person name="Souza R.C."/>
            <person name="Ruiz J.C."/>
            <person name="de Andrade N.C."/>
            <person name="Paes H.C."/>
            <person name="Nicola A.M."/>
            <person name="Albuquerque P."/>
            <person name="Gerber A.L."/>
            <person name="Martins V.P."/>
            <person name="Peconick L.D."/>
            <person name="Neto A.V."/>
            <person name="Chaucanez C.B."/>
            <person name="Silva P.A."/>
            <person name="Cunha O.L."/>
            <person name="de Oliveira F.F."/>
            <person name="dos Santos T.C."/>
            <person name="Barros A.L."/>
            <person name="Soares M.A."/>
            <person name="de Oliveira L.M."/>
            <person name="Marini M.M."/>
            <person name="Villalobos-Duno H."/>
            <person name="Cunha M.M."/>
            <person name="de Hoog S."/>
            <person name="da Silveira J.F."/>
            <person name="Henrissat B."/>
            <person name="Nino-Vega G.A."/>
            <person name="Cisalpino P.S."/>
            <person name="Mora-Montes H.M."/>
            <person name="Almeida S.R."/>
            <person name="Stajich J.E."/>
            <person name="Lopes-Bezerra L.M."/>
            <person name="Vasconcelos A.T."/>
            <person name="Felipe M.S."/>
        </authorList>
    </citation>
    <scope>NUCLEOTIDE SEQUENCE [LARGE SCALE GENOMIC DNA]</scope>
    <source>
        <strain evidence="3 4">1099-18</strain>
    </source>
</reference>
<dbReference type="OrthoDB" id="10045710at2759"/>
<dbReference type="InterPro" id="IPR011992">
    <property type="entry name" value="EF-hand-dom_pair"/>
</dbReference>
<feature type="compositionally biased region" description="Polar residues" evidence="1">
    <location>
        <begin position="62"/>
        <end position="71"/>
    </location>
</feature>
<comment type="caution">
    <text evidence="3">The sequence shown here is derived from an EMBL/GenBank/DDBJ whole genome shotgun (WGS) entry which is preliminary data.</text>
</comment>
<feature type="compositionally biased region" description="Low complexity" evidence="1">
    <location>
        <begin position="466"/>
        <end position="476"/>
    </location>
</feature>
<dbReference type="VEuPathDB" id="FungiDB:SPSK_07052"/>
<feature type="compositionally biased region" description="Pro residues" evidence="1">
    <location>
        <begin position="157"/>
        <end position="168"/>
    </location>
</feature>
<gene>
    <name evidence="3" type="ORF">SPSK_07052</name>
</gene>
<feature type="compositionally biased region" description="Basic and acidic residues" evidence="1">
    <location>
        <begin position="332"/>
        <end position="349"/>
    </location>
</feature>
<dbReference type="Proteomes" id="UP000033710">
    <property type="component" value="Unassembled WGS sequence"/>
</dbReference>
<feature type="compositionally biased region" description="Low complexity" evidence="1">
    <location>
        <begin position="72"/>
        <end position="96"/>
    </location>
</feature>
<evidence type="ECO:0000313" key="3">
    <source>
        <dbReference type="EMBL" id="KJR88364.1"/>
    </source>
</evidence>
<dbReference type="PROSITE" id="PS50031">
    <property type="entry name" value="EH"/>
    <property type="match status" value="1"/>
</dbReference>
<dbReference type="InterPro" id="IPR000261">
    <property type="entry name" value="EH_dom"/>
</dbReference>
<dbReference type="EMBL" id="AXCR01000004">
    <property type="protein sequence ID" value="KJR88364.1"/>
    <property type="molecule type" value="Genomic_DNA"/>
</dbReference>
<feature type="compositionally biased region" description="Low complexity" evidence="1">
    <location>
        <begin position="613"/>
        <end position="635"/>
    </location>
</feature>
<proteinExistence type="predicted"/>
<dbReference type="SMART" id="SM00027">
    <property type="entry name" value="EH"/>
    <property type="match status" value="1"/>
</dbReference>
<feature type="compositionally biased region" description="Basic residues" evidence="1">
    <location>
        <begin position="711"/>
        <end position="725"/>
    </location>
</feature>
<dbReference type="AlphaFoldDB" id="A0A0F2MH09"/>
<feature type="domain" description="EH" evidence="2">
    <location>
        <begin position="787"/>
        <end position="851"/>
    </location>
</feature>
<feature type="region of interest" description="Disordered" evidence="1">
    <location>
        <begin position="613"/>
        <end position="727"/>
    </location>
</feature>